<dbReference type="AlphaFoldDB" id="A0A109BII8"/>
<accession>A0A109BII8</accession>
<evidence type="ECO:0000313" key="1">
    <source>
        <dbReference type="EMBL" id="KWT69427.1"/>
    </source>
</evidence>
<dbReference type="EMBL" id="LMTR01000045">
    <property type="protein sequence ID" value="KWT69427.1"/>
    <property type="molecule type" value="Genomic_DNA"/>
</dbReference>
<sequence length="39" mass="4311">MHGRFSNIVMFEGAAFGRALLQLGEKWICVHSPFGQMGS</sequence>
<organism evidence="1 2">
    <name type="scientific">Hyphomicrobium sulfonivorans</name>
    <dbReference type="NCBI Taxonomy" id="121290"/>
    <lineage>
        <taxon>Bacteria</taxon>
        <taxon>Pseudomonadati</taxon>
        <taxon>Pseudomonadota</taxon>
        <taxon>Alphaproteobacteria</taxon>
        <taxon>Hyphomicrobiales</taxon>
        <taxon>Hyphomicrobiaceae</taxon>
        <taxon>Hyphomicrobium</taxon>
    </lineage>
</organism>
<keyword evidence="2" id="KW-1185">Reference proteome</keyword>
<protein>
    <submittedName>
        <fullName evidence="1">Uncharacterized protein</fullName>
    </submittedName>
</protein>
<proteinExistence type="predicted"/>
<gene>
    <name evidence="1" type="ORF">APY04_1510</name>
</gene>
<comment type="caution">
    <text evidence="1">The sequence shown here is derived from an EMBL/GenBank/DDBJ whole genome shotgun (WGS) entry which is preliminary data.</text>
</comment>
<evidence type="ECO:0000313" key="2">
    <source>
        <dbReference type="Proteomes" id="UP000059074"/>
    </source>
</evidence>
<dbReference type="Proteomes" id="UP000059074">
    <property type="component" value="Unassembled WGS sequence"/>
</dbReference>
<name>A0A109BII8_HYPSL</name>
<reference evidence="1 2" key="1">
    <citation type="submission" date="2015-10" db="EMBL/GenBank/DDBJ databases">
        <title>Transcriptomic analysis of a linuron degrading triple-species bacterial consortium.</title>
        <authorList>
            <person name="Albers P."/>
        </authorList>
    </citation>
    <scope>NUCLEOTIDE SEQUENCE [LARGE SCALE GENOMIC DNA]</scope>
    <source>
        <strain evidence="1 2">WDL6</strain>
    </source>
</reference>